<dbReference type="EC" id="3.2.1.22" evidence="3 8"/>
<dbReference type="SUPFAM" id="SSF51445">
    <property type="entry name" value="(Trans)glycosidases"/>
    <property type="match status" value="1"/>
</dbReference>
<proteinExistence type="inferred from homology"/>
<dbReference type="PANTHER" id="PTHR11452:SF36">
    <property type="entry name" value="ALPHA-GALACTOSIDASE"/>
    <property type="match status" value="1"/>
</dbReference>
<evidence type="ECO:0000256" key="7">
    <source>
        <dbReference type="ARBA" id="ARBA00023295"/>
    </source>
</evidence>
<dbReference type="GO" id="GO:0004557">
    <property type="term" value="F:alpha-galactosidase activity"/>
    <property type="evidence" value="ECO:0007669"/>
    <property type="project" value="UniProtKB-EC"/>
</dbReference>
<comment type="caution">
    <text evidence="11">The sequence shown here is derived from an EMBL/GenBank/DDBJ whole genome shotgun (WGS) entry which is preliminary data.</text>
</comment>
<dbReference type="OrthoDB" id="5795902at2759"/>
<evidence type="ECO:0000256" key="8">
    <source>
        <dbReference type="RuleBase" id="RU361168"/>
    </source>
</evidence>
<dbReference type="Gene3D" id="2.60.40.1180">
    <property type="entry name" value="Golgi alpha-mannosidase II"/>
    <property type="match status" value="1"/>
</dbReference>
<dbReference type="InterPro" id="IPR017853">
    <property type="entry name" value="GH"/>
</dbReference>
<keyword evidence="6 8" id="KW-1015">Disulfide bond</keyword>
<evidence type="ECO:0000259" key="10">
    <source>
        <dbReference type="Pfam" id="PF17801"/>
    </source>
</evidence>
<dbReference type="Pfam" id="PF17801">
    <property type="entry name" value="Melibiase_C"/>
    <property type="match status" value="1"/>
</dbReference>
<evidence type="ECO:0000313" key="12">
    <source>
        <dbReference type="Proteomes" id="UP000655225"/>
    </source>
</evidence>
<evidence type="ECO:0000256" key="2">
    <source>
        <dbReference type="ARBA" id="ARBA00009743"/>
    </source>
</evidence>
<feature type="domain" description="Alpha galactosidase C-terminal" evidence="10">
    <location>
        <begin position="185"/>
        <end position="260"/>
    </location>
</feature>
<dbReference type="EMBL" id="JABCRI010000003">
    <property type="protein sequence ID" value="KAF8409318.1"/>
    <property type="molecule type" value="Genomic_DNA"/>
</dbReference>
<dbReference type="InterPro" id="IPR041233">
    <property type="entry name" value="Melibiase_C"/>
</dbReference>
<dbReference type="InterPro" id="IPR013780">
    <property type="entry name" value="Glyco_hydro_b"/>
</dbReference>
<protein>
    <recommendedName>
        <fullName evidence="3 8">Alpha-galactosidase</fullName>
        <ecNumber evidence="3 8">3.2.1.22</ecNumber>
    </recommendedName>
    <alternativeName>
        <fullName evidence="8">Melibiase</fullName>
    </alternativeName>
</protein>
<dbReference type="GO" id="GO:0009505">
    <property type="term" value="C:plant-type cell wall"/>
    <property type="evidence" value="ECO:0007669"/>
    <property type="project" value="TreeGrafter"/>
</dbReference>
<keyword evidence="7 8" id="KW-0326">Glycosidase</keyword>
<evidence type="ECO:0000256" key="6">
    <source>
        <dbReference type="ARBA" id="ARBA00023157"/>
    </source>
</evidence>
<evidence type="ECO:0000256" key="4">
    <source>
        <dbReference type="ARBA" id="ARBA00022729"/>
    </source>
</evidence>
<comment type="catalytic activity">
    <reaction evidence="1 8">
        <text>Hydrolysis of terminal, non-reducing alpha-D-galactose residues in alpha-D-galactosides, including galactose oligosaccharides, galactomannans and galactolipids.</text>
        <dbReference type="EC" id="3.2.1.22"/>
    </reaction>
</comment>
<feature type="chain" id="PRO_5032866019" description="Alpha-galactosidase" evidence="9">
    <location>
        <begin position="25"/>
        <end position="263"/>
    </location>
</feature>
<dbReference type="InterPro" id="IPR002241">
    <property type="entry name" value="Glyco_hydro_27"/>
</dbReference>
<sequence length="263" mass="29812">MIKVPNSVAHGLLYLNVLWIGSLVDLLKQHKLWNHCCFLDRYARMSYALQKVGRPILYSICEWGEENPAKWASSFGNAWRTTGDIKDNWDSIQAIADESNIWGRFAGPGRWNDPDMLEVGNGGMSLEEYRSHLSIWALMKAPLLIGCDIRSASRETLQILGNKEVIDVNQDPLGVQGRKLRSRAGLEVWAGPLSKRRIVVVLWNRSWSRAPITVGWREVGLAPFNPAIVRDLWAHSIVSKSMRFRLTAFVAPRACKMYVLTPI</sequence>
<reference evidence="11 12" key="1">
    <citation type="submission" date="2020-04" db="EMBL/GenBank/DDBJ databases">
        <title>Plant Genome Project.</title>
        <authorList>
            <person name="Zhang R.-G."/>
        </authorList>
    </citation>
    <scope>NUCLEOTIDE SEQUENCE [LARGE SCALE GENOMIC DNA]</scope>
    <source>
        <strain evidence="11">YNK0</strain>
        <tissue evidence="11">Leaf</tissue>
    </source>
</reference>
<dbReference type="Proteomes" id="UP000655225">
    <property type="component" value="Unassembled WGS sequence"/>
</dbReference>
<dbReference type="OMA" id="VAPRACK"/>
<evidence type="ECO:0000256" key="9">
    <source>
        <dbReference type="SAM" id="SignalP"/>
    </source>
</evidence>
<comment type="similarity">
    <text evidence="2 8">Belongs to the glycosyl hydrolase 27 family.</text>
</comment>
<dbReference type="InterPro" id="IPR013785">
    <property type="entry name" value="Aldolase_TIM"/>
</dbReference>
<keyword evidence="5 8" id="KW-0378">Hydrolase</keyword>
<dbReference type="SUPFAM" id="SSF51011">
    <property type="entry name" value="Glycosyl hydrolase domain"/>
    <property type="match status" value="1"/>
</dbReference>
<evidence type="ECO:0000256" key="3">
    <source>
        <dbReference type="ARBA" id="ARBA00012755"/>
    </source>
</evidence>
<organism evidence="11 12">
    <name type="scientific">Tetracentron sinense</name>
    <name type="common">Spur-leaf</name>
    <dbReference type="NCBI Taxonomy" id="13715"/>
    <lineage>
        <taxon>Eukaryota</taxon>
        <taxon>Viridiplantae</taxon>
        <taxon>Streptophyta</taxon>
        <taxon>Embryophyta</taxon>
        <taxon>Tracheophyta</taxon>
        <taxon>Spermatophyta</taxon>
        <taxon>Magnoliopsida</taxon>
        <taxon>Trochodendrales</taxon>
        <taxon>Trochodendraceae</taxon>
        <taxon>Tetracentron</taxon>
    </lineage>
</organism>
<evidence type="ECO:0000256" key="1">
    <source>
        <dbReference type="ARBA" id="ARBA00001255"/>
    </source>
</evidence>
<dbReference type="GO" id="GO:0005975">
    <property type="term" value="P:carbohydrate metabolic process"/>
    <property type="evidence" value="ECO:0007669"/>
    <property type="project" value="InterPro"/>
</dbReference>
<dbReference type="Pfam" id="PF16499">
    <property type="entry name" value="Melibiase_2"/>
    <property type="match status" value="1"/>
</dbReference>
<keyword evidence="4 9" id="KW-0732">Signal</keyword>
<keyword evidence="12" id="KW-1185">Reference proteome</keyword>
<feature type="signal peptide" evidence="9">
    <location>
        <begin position="1"/>
        <end position="24"/>
    </location>
</feature>
<evidence type="ECO:0000313" key="11">
    <source>
        <dbReference type="EMBL" id="KAF8409318.1"/>
    </source>
</evidence>
<name>A0A835DMA5_TETSI</name>
<gene>
    <name evidence="11" type="ORF">HHK36_005392</name>
</gene>
<dbReference type="CDD" id="cd14792">
    <property type="entry name" value="GH27"/>
    <property type="match status" value="1"/>
</dbReference>
<evidence type="ECO:0000256" key="5">
    <source>
        <dbReference type="ARBA" id="ARBA00022801"/>
    </source>
</evidence>
<dbReference type="PRINTS" id="PR00740">
    <property type="entry name" value="GLHYDRLASE27"/>
</dbReference>
<dbReference type="PANTHER" id="PTHR11452">
    <property type="entry name" value="ALPHA-GALACTOSIDASE/ALPHA-N-ACETYLGALACTOSAMINIDASE"/>
    <property type="match status" value="1"/>
</dbReference>
<dbReference type="FunFam" id="2.60.40.1180:FF:000008">
    <property type="entry name" value="Alpha-galactosidase"/>
    <property type="match status" value="1"/>
</dbReference>
<dbReference type="Gene3D" id="3.20.20.70">
    <property type="entry name" value="Aldolase class I"/>
    <property type="match status" value="1"/>
</dbReference>
<accession>A0A835DMA5</accession>
<dbReference type="AlphaFoldDB" id="A0A835DMA5"/>